<protein>
    <submittedName>
        <fullName evidence="1">Uncharacterized protein</fullName>
    </submittedName>
</protein>
<accession>A0A1S1MPW6</accession>
<name>A0A1S1MPW6_9GAMM</name>
<evidence type="ECO:0000313" key="2">
    <source>
        <dbReference type="Proteomes" id="UP000179786"/>
    </source>
</evidence>
<gene>
    <name evidence="1" type="ORF">BET10_01000</name>
</gene>
<proteinExistence type="predicted"/>
<dbReference type="AlphaFoldDB" id="A0A1S1MPW6"/>
<comment type="caution">
    <text evidence="1">The sequence shown here is derived from an EMBL/GenBank/DDBJ whole genome shotgun (WGS) entry which is preliminary data.</text>
</comment>
<dbReference type="EMBL" id="MKJU01000035">
    <property type="protein sequence ID" value="OHU87213.1"/>
    <property type="molecule type" value="Genomic_DNA"/>
</dbReference>
<organism evidence="1 2">
    <name type="scientific">Pseudoalteromonas amylolytica</name>
    <dbReference type="NCBI Taxonomy" id="1859457"/>
    <lineage>
        <taxon>Bacteria</taxon>
        <taxon>Pseudomonadati</taxon>
        <taxon>Pseudomonadota</taxon>
        <taxon>Gammaproteobacteria</taxon>
        <taxon>Alteromonadales</taxon>
        <taxon>Pseudoalteromonadaceae</taxon>
        <taxon>Pseudoalteromonas</taxon>
    </lineage>
</organism>
<keyword evidence="2" id="KW-1185">Reference proteome</keyword>
<evidence type="ECO:0000313" key="1">
    <source>
        <dbReference type="EMBL" id="OHU87213.1"/>
    </source>
</evidence>
<sequence>MFSFIISLYEVVRYEVYKAQKKWALIGPTKITTPKQCALRKIKHHQRPYWYQRYLLFKGDNAFNAKQIIQLCLLNVNIKLKFYREKLPKYIYINKNQSPCVQFYVCVLDKNIKLM</sequence>
<dbReference type="Proteomes" id="UP000179786">
    <property type="component" value="Unassembled WGS sequence"/>
</dbReference>
<reference evidence="1 2" key="1">
    <citation type="submission" date="2016-09" db="EMBL/GenBank/DDBJ databases">
        <title>Pseudoalteromonas amylolytica sp. nov., isolated from the surface seawater.</title>
        <authorList>
            <person name="Wu Y.-H."/>
            <person name="Cheng H."/>
            <person name="Jin X.-B."/>
            <person name="Wang C.-S."/>
            <person name="Xu X.-W."/>
        </authorList>
    </citation>
    <scope>NUCLEOTIDE SEQUENCE [LARGE SCALE GENOMIC DNA]</scope>
    <source>
        <strain evidence="1 2">JW1</strain>
    </source>
</reference>